<dbReference type="EMBL" id="JAHXZJ010000001">
    <property type="protein sequence ID" value="KAH0568408.1"/>
    <property type="molecule type" value="Genomic_DNA"/>
</dbReference>
<name>A0AAV7J924_COTGL</name>
<protein>
    <submittedName>
        <fullName evidence="1">Uncharacterized protein</fullName>
    </submittedName>
</protein>
<evidence type="ECO:0000313" key="2">
    <source>
        <dbReference type="Proteomes" id="UP000826195"/>
    </source>
</evidence>
<sequence>MNVMEGIYVNLCIGQCAGFRSEVDERMMKKCVTGLRTVGKNNMKGRVMILDDTRLSGENIHSSVMVVMHTTTIRTTCTSEKKNESSGYFQMWILFSSIFEKSKEVEGNCNSAVKRSIYSEPRAPPHVCLNNILW</sequence>
<keyword evidence="2" id="KW-1185">Reference proteome</keyword>
<proteinExistence type="predicted"/>
<reference evidence="1 2" key="1">
    <citation type="journal article" date="2021" name="J. Hered.">
        <title>A chromosome-level genome assembly of the parasitoid wasp, Cotesia glomerata (Hymenoptera: Braconidae).</title>
        <authorList>
            <person name="Pinto B.J."/>
            <person name="Weis J.J."/>
            <person name="Gamble T."/>
            <person name="Ode P.J."/>
            <person name="Paul R."/>
            <person name="Zaspel J.M."/>
        </authorList>
    </citation>
    <scope>NUCLEOTIDE SEQUENCE [LARGE SCALE GENOMIC DNA]</scope>
    <source>
        <strain evidence="1">CgM1</strain>
    </source>
</reference>
<accession>A0AAV7J924</accession>
<organism evidence="1 2">
    <name type="scientific">Cotesia glomerata</name>
    <name type="common">Lepidopteran parasitic wasp</name>
    <name type="synonym">Apanteles glomeratus</name>
    <dbReference type="NCBI Taxonomy" id="32391"/>
    <lineage>
        <taxon>Eukaryota</taxon>
        <taxon>Metazoa</taxon>
        <taxon>Ecdysozoa</taxon>
        <taxon>Arthropoda</taxon>
        <taxon>Hexapoda</taxon>
        <taxon>Insecta</taxon>
        <taxon>Pterygota</taxon>
        <taxon>Neoptera</taxon>
        <taxon>Endopterygota</taxon>
        <taxon>Hymenoptera</taxon>
        <taxon>Apocrita</taxon>
        <taxon>Ichneumonoidea</taxon>
        <taxon>Braconidae</taxon>
        <taxon>Microgastrinae</taxon>
        <taxon>Cotesia</taxon>
    </lineage>
</organism>
<comment type="caution">
    <text evidence="1">The sequence shown here is derived from an EMBL/GenBank/DDBJ whole genome shotgun (WGS) entry which is preliminary data.</text>
</comment>
<evidence type="ECO:0000313" key="1">
    <source>
        <dbReference type="EMBL" id="KAH0568408.1"/>
    </source>
</evidence>
<dbReference type="AlphaFoldDB" id="A0AAV7J924"/>
<dbReference type="Proteomes" id="UP000826195">
    <property type="component" value="Unassembled WGS sequence"/>
</dbReference>
<gene>
    <name evidence="1" type="ORF">KQX54_020762</name>
</gene>